<dbReference type="Pfam" id="PF13692">
    <property type="entry name" value="Glyco_trans_1_4"/>
    <property type="match status" value="1"/>
</dbReference>
<dbReference type="SUPFAM" id="SSF53756">
    <property type="entry name" value="UDP-Glycosyltransferase/glycogen phosphorylase"/>
    <property type="match status" value="1"/>
</dbReference>
<keyword evidence="2" id="KW-1185">Reference proteome</keyword>
<dbReference type="AlphaFoldDB" id="A0A550JJK0"/>
<comment type="caution">
    <text evidence="1">The sequence shown here is derived from an EMBL/GenBank/DDBJ whole genome shotgun (WGS) entry which is preliminary data.</text>
</comment>
<accession>A0A550JJK0</accession>
<dbReference type="Gene3D" id="3.40.50.2000">
    <property type="entry name" value="Glycogen Phosphorylase B"/>
    <property type="match status" value="1"/>
</dbReference>
<protein>
    <submittedName>
        <fullName evidence="1">Glycosyltransferase family 1 protein</fullName>
    </submittedName>
</protein>
<sequence length="393" mass="46916">MNKEKYNLICFGLMPWSNMWKRTQSVFYHMSSFEIFERSLYVNPEKYPNYSSFYLKKLQPKEYGYVNIVNSEKIFEYTPVHFVPLSSRSEIFKSIESYFYGRLFRDFNGDLPYVLYLNCPNTHLTSLIEQLIQNSTLTIFDYSDDFLEYKLNKSGLAIYRRNIEKFTEKADIITYVNDHVANKYQFPDKKNLVLRNSTNYDNFNRNAYSTIDEIEKIKEKYKYIIGYSGWVNESRVDYDLIDYLSENRRDCAFLFVGPYDKTFVDKFKKVENIFIFEPVSYDVLPNYINYFDVSIVPFLVNEHTNGNDLLKYHDYMSMGKTIVSTNIKTAEEIKNLIYVADSHETFLAYLESILQEKLYKNVDVLKSFAKENSWENRSKLLLYEIESSLKMMR</sequence>
<dbReference type="GO" id="GO:0016740">
    <property type="term" value="F:transferase activity"/>
    <property type="evidence" value="ECO:0007669"/>
    <property type="project" value="UniProtKB-KW"/>
</dbReference>
<dbReference type="RefSeq" id="WP_140396619.1">
    <property type="nucleotide sequence ID" value="NZ_FOJJ01000012.1"/>
</dbReference>
<dbReference type="EMBL" id="VJVV01000002">
    <property type="protein sequence ID" value="TRO83358.1"/>
    <property type="molecule type" value="Genomic_DNA"/>
</dbReference>
<organism evidence="1 2">
    <name type="scientific">Trichloromonas acetexigens</name>
    <dbReference type="NCBI Taxonomy" id="38815"/>
    <lineage>
        <taxon>Bacteria</taxon>
        <taxon>Pseudomonadati</taxon>
        <taxon>Thermodesulfobacteriota</taxon>
        <taxon>Desulfuromonadia</taxon>
        <taxon>Desulfuromonadales</taxon>
        <taxon>Trichloromonadaceae</taxon>
        <taxon>Trichloromonas</taxon>
    </lineage>
</organism>
<keyword evidence="1" id="KW-0808">Transferase</keyword>
<reference evidence="1 2" key="1">
    <citation type="submission" date="2019-07" db="EMBL/GenBank/DDBJ databases">
        <title>Insights of Desulfuromonas acetexigens electromicrobiology.</title>
        <authorList>
            <person name="Katuri K."/>
            <person name="Sapireddy V."/>
            <person name="Shaw D.R."/>
            <person name="Saikaly P."/>
        </authorList>
    </citation>
    <scope>NUCLEOTIDE SEQUENCE [LARGE SCALE GENOMIC DNA]</scope>
    <source>
        <strain evidence="1 2">2873</strain>
    </source>
</reference>
<dbReference type="OrthoDB" id="9816564at2"/>
<evidence type="ECO:0000313" key="2">
    <source>
        <dbReference type="Proteomes" id="UP000317155"/>
    </source>
</evidence>
<gene>
    <name evidence="1" type="ORF">FL622_04545</name>
</gene>
<name>A0A550JJK0_9BACT</name>
<proteinExistence type="predicted"/>
<evidence type="ECO:0000313" key="1">
    <source>
        <dbReference type="EMBL" id="TRO83358.1"/>
    </source>
</evidence>
<dbReference type="Proteomes" id="UP000317155">
    <property type="component" value="Unassembled WGS sequence"/>
</dbReference>